<protein>
    <submittedName>
        <fullName evidence="2">Uncharacterized protein</fullName>
    </submittedName>
</protein>
<reference evidence="2 3" key="1">
    <citation type="submission" date="2019-03" db="EMBL/GenBank/DDBJ databases">
        <title>Single cell metagenomics reveals metabolic interactions within the superorganism composed of flagellate Streblomastix strix and complex community of Bacteroidetes bacteria on its surface.</title>
        <authorList>
            <person name="Treitli S.C."/>
            <person name="Kolisko M."/>
            <person name="Husnik F."/>
            <person name="Keeling P."/>
            <person name="Hampl V."/>
        </authorList>
    </citation>
    <scope>NUCLEOTIDE SEQUENCE [LARGE SCALE GENOMIC DNA]</scope>
    <source>
        <strain evidence="2">ST1C</strain>
    </source>
</reference>
<dbReference type="Proteomes" id="UP000324800">
    <property type="component" value="Unassembled WGS sequence"/>
</dbReference>
<feature type="region of interest" description="Disordered" evidence="1">
    <location>
        <begin position="354"/>
        <end position="426"/>
    </location>
</feature>
<sequence length="582" mass="66107">MIDQIREEIIRISILDIILKIILNCKFGDKEEEEEITEEEVLEEAEAAVIEITGQRTHITIATICLVQPHGFQLNQFLQLLRILLLQTFLQDKLVVQLTNWQELLTPGHQIKLKLLNNNKNIQLILKPSISTSQSSETTSSYINPIPTPNEQQVQQEQDHLLHPPVAVSPPPINTSNIELPSVVDTQPNNMIQPVNSKLISQILAQNQKQLVNQQQQLFNWQNQQLTNQQYRLPDPPNFCSIITSQQVNMDFRAEQYAQRLRNEKILQENRERKEYRIHMSQRAQNKAQKYLMNGMLMNLEARSKDFENHVYHPLGNYQSCFNPNQYIDNLSQIHDDHESSDDAFGETDQIQLQVKGHRRRGKKSRGRCKAQSQIQPLLSSHKPIQESTQSKLKVPGQRRGKTGAADGTINPSAQSSRIKQIAGGNDFNFGSSMDIDMEQMMEMDLTQTYPTTNESPIVQTTSSQLGAASWHAGEENANVSAAQRTKTQHVNDKNEMNILQPGHFAAQGADDLGFQLLIGPEQEQSEDEPEQDQGQQDINNLPDNPGNEGSLGHIQETRRKEANKGSTKPRSKSSRKKKKSH</sequence>
<evidence type="ECO:0000256" key="1">
    <source>
        <dbReference type="SAM" id="MobiDB-lite"/>
    </source>
</evidence>
<feature type="region of interest" description="Disordered" evidence="1">
    <location>
        <begin position="523"/>
        <end position="582"/>
    </location>
</feature>
<dbReference type="AlphaFoldDB" id="A0A5J4VAV2"/>
<feature type="compositionally biased region" description="Basic residues" evidence="1">
    <location>
        <begin position="568"/>
        <end position="582"/>
    </location>
</feature>
<evidence type="ECO:0000313" key="3">
    <source>
        <dbReference type="Proteomes" id="UP000324800"/>
    </source>
</evidence>
<name>A0A5J4VAV2_9EUKA</name>
<feature type="compositionally biased region" description="Polar residues" evidence="1">
    <location>
        <begin position="410"/>
        <end position="419"/>
    </location>
</feature>
<gene>
    <name evidence="2" type="ORF">EZS28_024885</name>
</gene>
<proteinExistence type="predicted"/>
<feature type="compositionally biased region" description="Basic residues" evidence="1">
    <location>
        <begin position="356"/>
        <end position="369"/>
    </location>
</feature>
<organism evidence="2 3">
    <name type="scientific">Streblomastix strix</name>
    <dbReference type="NCBI Taxonomy" id="222440"/>
    <lineage>
        <taxon>Eukaryota</taxon>
        <taxon>Metamonada</taxon>
        <taxon>Preaxostyla</taxon>
        <taxon>Oxymonadida</taxon>
        <taxon>Streblomastigidae</taxon>
        <taxon>Streblomastix</taxon>
    </lineage>
</organism>
<feature type="region of interest" description="Disordered" evidence="1">
    <location>
        <begin position="453"/>
        <end position="489"/>
    </location>
</feature>
<comment type="caution">
    <text evidence="2">The sequence shown here is derived from an EMBL/GenBank/DDBJ whole genome shotgun (WGS) entry which is preliminary data.</text>
</comment>
<evidence type="ECO:0000313" key="2">
    <source>
        <dbReference type="EMBL" id="KAA6379587.1"/>
    </source>
</evidence>
<accession>A0A5J4VAV2</accession>
<feature type="compositionally biased region" description="Polar residues" evidence="1">
    <location>
        <begin position="453"/>
        <end position="467"/>
    </location>
</feature>
<dbReference type="EMBL" id="SNRW01008398">
    <property type="protein sequence ID" value="KAA6379587.1"/>
    <property type="molecule type" value="Genomic_DNA"/>
</dbReference>